<keyword evidence="4" id="KW-1133">Transmembrane helix</keyword>
<feature type="transmembrane region" description="Helical" evidence="4">
    <location>
        <begin position="313"/>
        <end position="332"/>
    </location>
</feature>
<protein>
    <submittedName>
        <fullName evidence="6">SDR family oxidoreductase</fullName>
    </submittedName>
</protein>
<dbReference type="InterPro" id="IPR002347">
    <property type="entry name" value="SDR_fam"/>
</dbReference>
<keyword evidence="2" id="KW-0560">Oxidoreductase</keyword>
<dbReference type="Proteomes" id="UP001446205">
    <property type="component" value="Unassembled WGS sequence"/>
</dbReference>
<comment type="caution">
    <text evidence="6">The sequence shown here is derived from an EMBL/GenBank/DDBJ whole genome shotgun (WGS) entry which is preliminary data.</text>
</comment>
<feature type="domain" description="Ketoreductase" evidence="5">
    <location>
        <begin position="9"/>
        <end position="188"/>
    </location>
</feature>
<comment type="similarity">
    <text evidence="1 3">Belongs to the short-chain dehydrogenases/reductases (SDR) family.</text>
</comment>
<dbReference type="CDD" id="cd05360">
    <property type="entry name" value="SDR_c3"/>
    <property type="match status" value="1"/>
</dbReference>
<evidence type="ECO:0000256" key="1">
    <source>
        <dbReference type="ARBA" id="ARBA00006484"/>
    </source>
</evidence>
<dbReference type="SMART" id="SM00822">
    <property type="entry name" value="PKS_KR"/>
    <property type="match status" value="1"/>
</dbReference>
<accession>A0ABU9D7U8</accession>
<keyword evidence="4" id="KW-0472">Membrane</keyword>
<dbReference type="NCBIfam" id="NF005495">
    <property type="entry name" value="PRK07109.1"/>
    <property type="match status" value="1"/>
</dbReference>
<evidence type="ECO:0000256" key="4">
    <source>
        <dbReference type="SAM" id="Phobius"/>
    </source>
</evidence>
<evidence type="ECO:0000313" key="7">
    <source>
        <dbReference type="Proteomes" id="UP001446205"/>
    </source>
</evidence>
<evidence type="ECO:0000259" key="5">
    <source>
        <dbReference type="SMART" id="SM00822"/>
    </source>
</evidence>
<keyword evidence="4" id="KW-0812">Transmembrane</keyword>
<dbReference type="PANTHER" id="PTHR44196">
    <property type="entry name" value="DEHYDROGENASE/REDUCTASE SDR FAMILY MEMBER 7B"/>
    <property type="match status" value="1"/>
</dbReference>
<keyword evidence="7" id="KW-1185">Reference proteome</keyword>
<evidence type="ECO:0000313" key="6">
    <source>
        <dbReference type="EMBL" id="MEK8088803.1"/>
    </source>
</evidence>
<dbReference type="InterPro" id="IPR036291">
    <property type="entry name" value="NAD(P)-bd_dom_sf"/>
</dbReference>
<dbReference type="PANTHER" id="PTHR44196:SF1">
    <property type="entry name" value="DEHYDROGENASE_REDUCTASE SDR FAMILY MEMBER 7B"/>
    <property type="match status" value="1"/>
</dbReference>
<dbReference type="Pfam" id="PF00106">
    <property type="entry name" value="adh_short"/>
    <property type="match status" value="1"/>
</dbReference>
<dbReference type="PRINTS" id="PR00080">
    <property type="entry name" value="SDRFAMILY"/>
</dbReference>
<evidence type="ECO:0000256" key="2">
    <source>
        <dbReference type="ARBA" id="ARBA00023002"/>
    </source>
</evidence>
<dbReference type="PROSITE" id="PS00061">
    <property type="entry name" value="ADH_SHORT"/>
    <property type="match status" value="1"/>
</dbReference>
<name>A0ABU9D7U8_9PROT</name>
<proteinExistence type="inferred from homology"/>
<dbReference type="SUPFAM" id="SSF51735">
    <property type="entry name" value="NAD(P)-binding Rossmann-fold domains"/>
    <property type="match status" value="1"/>
</dbReference>
<gene>
    <name evidence="6" type="ORF">WOB96_03410</name>
</gene>
<sequence length="339" mass="37060">MEAGNQKPEVVVITGASAGVGRATAHEFARHGARIGLIARGQEQLQAAKKEVEDLGGEALILLTDVSKADQVEAAAQQVEEHFGPIDIWVNAAMVTVFSYFWDMTPEEFQRVTDVTYMGYVHGTMSALKRMRSRNRGTIVQVGSALAYRSIPLQSAYCGSKHAIVGFTDSIRSELMHEGSAIHLTAVHLPAVNTPQFEWARNKLPNKPQPVPPIYQPEVPAEAIYWAAHADRRELYVGYMTTVAIEGNKVAPAYADEYLANNGVQSQQTSIPANPQQPDNLFEPVSRDFGTHGTFDDMAHDHSWQYELSKHRLSVGMAVAGLLIGAGAAMLGRNGSRKH</sequence>
<dbReference type="PRINTS" id="PR00081">
    <property type="entry name" value="GDHRDH"/>
</dbReference>
<organism evidence="6 7">
    <name type="scientific">Thermithiobacillus plumbiphilus</name>
    <dbReference type="NCBI Taxonomy" id="1729899"/>
    <lineage>
        <taxon>Bacteria</taxon>
        <taxon>Pseudomonadati</taxon>
        <taxon>Pseudomonadota</taxon>
        <taxon>Acidithiobacillia</taxon>
        <taxon>Acidithiobacillales</taxon>
        <taxon>Thermithiobacillaceae</taxon>
        <taxon>Thermithiobacillus</taxon>
    </lineage>
</organism>
<dbReference type="Gene3D" id="3.40.50.720">
    <property type="entry name" value="NAD(P)-binding Rossmann-like Domain"/>
    <property type="match status" value="1"/>
</dbReference>
<evidence type="ECO:0000256" key="3">
    <source>
        <dbReference type="RuleBase" id="RU000363"/>
    </source>
</evidence>
<reference evidence="6 7" key="1">
    <citation type="submission" date="2024-04" db="EMBL/GenBank/DDBJ databases">
        <authorList>
            <person name="Abashina T."/>
            <person name="Shaikin A."/>
        </authorList>
    </citation>
    <scope>NUCLEOTIDE SEQUENCE [LARGE SCALE GENOMIC DNA]</scope>
    <source>
        <strain evidence="6 7">AAFK</strain>
    </source>
</reference>
<dbReference type="RefSeq" id="WP_341369868.1">
    <property type="nucleotide sequence ID" value="NZ_JBBPCO010000002.1"/>
</dbReference>
<dbReference type="InterPro" id="IPR057326">
    <property type="entry name" value="KR_dom"/>
</dbReference>
<dbReference type="InterPro" id="IPR020904">
    <property type="entry name" value="Sc_DH/Rdtase_CS"/>
</dbReference>
<dbReference type="EMBL" id="JBBPCO010000002">
    <property type="protein sequence ID" value="MEK8088803.1"/>
    <property type="molecule type" value="Genomic_DNA"/>
</dbReference>